<feature type="compositionally biased region" description="Basic and acidic residues" evidence="1">
    <location>
        <begin position="572"/>
        <end position="598"/>
    </location>
</feature>
<reference evidence="3" key="1">
    <citation type="journal article" date="2019" name="Sci. Rep.">
        <title>Draft genome of Tanacetum cinerariifolium, the natural source of mosquito coil.</title>
        <authorList>
            <person name="Yamashiro T."/>
            <person name="Shiraishi A."/>
            <person name="Satake H."/>
            <person name="Nakayama K."/>
        </authorList>
    </citation>
    <scope>NUCLEOTIDE SEQUENCE</scope>
</reference>
<feature type="region of interest" description="Disordered" evidence="1">
    <location>
        <begin position="419"/>
        <end position="447"/>
    </location>
</feature>
<dbReference type="SUPFAM" id="SSF56672">
    <property type="entry name" value="DNA/RNA polymerases"/>
    <property type="match status" value="1"/>
</dbReference>
<dbReference type="Pfam" id="PF07727">
    <property type="entry name" value="RVT_2"/>
    <property type="match status" value="1"/>
</dbReference>
<dbReference type="InterPro" id="IPR043502">
    <property type="entry name" value="DNA/RNA_pol_sf"/>
</dbReference>
<comment type="caution">
    <text evidence="3">The sequence shown here is derived from an EMBL/GenBank/DDBJ whole genome shotgun (WGS) entry which is preliminary data.</text>
</comment>
<feature type="compositionally biased region" description="Low complexity" evidence="1">
    <location>
        <begin position="426"/>
        <end position="446"/>
    </location>
</feature>
<feature type="compositionally biased region" description="Low complexity" evidence="1">
    <location>
        <begin position="13"/>
        <end position="22"/>
    </location>
</feature>
<accession>A0A699H1V3</accession>
<feature type="domain" description="Reverse transcriptase Ty1/copia-type" evidence="2">
    <location>
        <begin position="77"/>
        <end position="210"/>
    </location>
</feature>
<feature type="compositionally biased region" description="Polar residues" evidence="1">
    <location>
        <begin position="498"/>
        <end position="512"/>
    </location>
</feature>
<protein>
    <submittedName>
        <fullName evidence="3">Retrovirus-related Pol polyprotein from transposon TNT 1-94</fullName>
    </submittedName>
</protein>
<name>A0A699H1V3_TANCI</name>
<feature type="region of interest" description="Disordered" evidence="1">
    <location>
        <begin position="572"/>
        <end position="613"/>
    </location>
</feature>
<feature type="region of interest" description="Disordered" evidence="1">
    <location>
        <begin position="498"/>
        <end position="539"/>
    </location>
</feature>
<gene>
    <name evidence="3" type="ORF">Tci_284197</name>
</gene>
<proteinExistence type="predicted"/>
<organism evidence="3">
    <name type="scientific">Tanacetum cinerariifolium</name>
    <name type="common">Dalmatian daisy</name>
    <name type="synonym">Chrysanthemum cinerariifolium</name>
    <dbReference type="NCBI Taxonomy" id="118510"/>
    <lineage>
        <taxon>Eukaryota</taxon>
        <taxon>Viridiplantae</taxon>
        <taxon>Streptophyta</taxon>
        <taxon>Embryophyta</taxon>
        <taxon>Tracheophyta</taxon>
        <taxon>Spermatophyta</taxon>
        <taxon>Magnoliopsida</taxon>
        <taxon>eudicotyledons</taxon>
        <taxon>Gunneridae</taxon>
        <taxon>Pentapetalae</taxon>
        <taxon>asterids</taxon>
        <taxon>campanulids</taxon>
        <taxon>Asterales</taxon>
        <taxon>Asteraceae</taxon>
        <taxon>Asteroideae</taxon>
        <taxon>Anthemideae</taxon>
        <taxon>Anthemidinae</taxon>
        <taxon>Tanacetum</taxon>
    </lineage>
</organism>
<dbReference type="AlphaFoldDB" id="A0A699H1V3"/>
<dbReference type="EMBL" id="BKCJ010090667">
    <property type="protein sequence ID" value="GEX12222.1"/>
    <property type="molecule type" value="Genomic_DNA"/>
</dbReference>
<sequence length="1033" mass="117439">GTPSSTTIDQDAPSPSHSPSSSKLQHPISHQGVAAGSTIIKDNPFAHADNNPFVNMFASEPSSEASSFEDASSAESTHMDVNTAFLNGELKEEVYVSQPEGFVDPDHPTHVYRLKKALYGLKQDPQGWYDTLSWFLLNNNFSKGAVDLTLFTRKTCKHILLVQIYVDDIIFASTDPKACEIFSNEMSSKFQMSMMGQMSFFLGLQVSQSPGDSCDPVDTPMVDRLKLDEDPLGIPADQTRFRSIVGSLMYLTASRPDPVFAECMCARAFTASASVPAIYLQQFWDTLMFEAKTGAYHFQLDEDWFRLDLGYPGKIHFVSRMAVNNLYQPWREILSMINQCLTGRHHNIYQRSGSPLNIAKDDLSLKNLKFASKGEIDEVFGMKILEELITDNIRNVPYYKAYLKMVVKHEQRIVAMKEGGKKKTTPKANKPMKPAQAKQAKPAGKGKVIKARTMKSSLQLVDELGEEQDQPEAVPEPQGACEEYALKRAIQMSLESFQTSATEEASIRPSTQPRDDTSANIVHETPSPAHAETGSDTDKVISEGDTEILNMGEEQEEDVDNKLYLEEQTAELDKVQARSDPGKTFKSRPPPDDDKIAEDQAGSDPGKSHVALAGPNPKIMHDDFVATVYPSVHESLKFLADEQNLSLHQQLKQLQQSLPLPLRPKQQSTTDSELAARVTTLEKKFADFEQKSQTLDNATQNLRSRELPEVDIKEILHQQMFESGSYKLLSKHIALYEALEASMERANRDEFFAKKDMPHKRRSKSYKDPEENKLLGKTRDMGSFIKWFCKRIGKKRLSKSDLEGPEFKVLVPDVSKPLPLGGPPGQIVIHRADYNEYNILEANFKNLHLNDFEDLYLLHLQGKLNHLLGPDKVHLYNAINLWIKNTVIRQCVGDLQLSIKNYQIKLNLTEPRWDALNFLFKEDYTIISKPRAVIYKDRNDQKKMLRENEVHKFSDGTSIRVLHNLDHMVKDFRLYQFNPSIKYRIWSEDDKRMSKEFMEVIERRLKIQRIFRSLESFVGGRFKDVDYRTINIT</sequence>
<evidence type="ECO:0000313" key="3">
    <source>
        <dbReference type="EMBL" id="GEX12222.1"/>
    </source>
</evidence>
<dbReference type="InterPro" id="IPR013103">
    <property type="entry name" value="RVT_2"/>
</dbReference>
<evidence type="ECO:0000259" key="2">
    <source>
        <dbReference type="Pfam" id="PF07727"/>
    </source>
</evidence>
<feature type="region of interest" description="Disordered" evidence="1">
    <location>
        <begin position="1"/>
        <end position="31"/>
    </location>
</feature>
<evidence type="ECO:0000256" key="1">
    <source>
        <dbReference type="SAM" id="MobiDB-lite"/>
    </source>
</evidence>
<feature type="non-terminal residue" evidence="3">
    <location>
        <position position="1"/>
    </location>
</feature>